<evidence type="ECO:0000313" key="2">
    <source>
        <dbReference type="EMBL" id="GIL92536.1"/>
    </source>
</evidence>
<name>A0A8J4FZN2_9CHLO</name>
<feature type="compositionally biased region" description="Polar residues" evidence="1">
    <location>
        <begin position="93"/>
        <end position="113"/>
    </location>
</feature>
<sequence length="113" mass="11832">ALELELEEQPAARLAISDGLRAQLHSRTSFQPAELDEPTLTPISAMSDSPEKLCSPSSQMLLDTPEVEPQSRSSALGGNLAPAPMGDGEVTDKTANFENAAETQKSAANQGAP</sequence>
<keyword evidence="3" id="KW-1185">Reference proteome</keyword>
<feature type="non-terminal residue" evidence="2">
    <location>
        <position position="113"/>
    </location>
</feature>
<proteinExistence type="predicted"/>
<feature type="region of interest" description="Disordered" evidence="1">
    <location>
        <begin position="27"/>
        <end position="113"/>
    </location>
</feature>
<protein>
    <submittedName>
        <fullName evidence="2">Uncharacterized protein</fullName>
    </submittedName>
</protein>
<reference evidence="2" key="1">
    <citation type="journal article" date="2021" name="Proc. Natl. Acad. Sci. U.S.A.">
        <title>Three genomes in the algal genus Volvox reveal the fate of a haploid sex-determining region after a transition to homothallism.</title>
        <authorList>
            <person name="Yamamoto K."/>
            <person name="Hamaji T."/>
            <person name="Kawai-Toyooka H."/>
            <person name="Matsuzaki R."/>
            <person name="Takahashi F."/>
            <person name="Nishimura Y."/>
            <person name="Kawachi M."/>
            <person name="Noguchi H."/>
            <person name="Minakuchi Y."/>
            <person name="Umen J.G."/>
            <person name="Toyoda A."/>
            <person name="Nozaki H."/>
        </authorList>
    </citation>
    <scope>NUCLEOTIDE SEQUENCE</scope>
    <source>
        <strain evidence="2">NIES-3786</strain>
    </source>
</reference>
<dbReference type="EMBL" id="BNCP01000079">
    <property type="protein sequence ID" value="GIL92536.1"/>
    <property type="molecule type" value="Genomic_DNA"/>
</dbReference>
<organism evidence="2 3">
    <name type="scientific">Volvox reticuliferus</name>
    <dbReference type="NCBI Taxonomy" id="1737510"/>
    <lineage>
        <taxon>Eukaryota</taxon>
        <taxon>Viridiplantae</taxon>
        <taxon>Chlorophyta</taxon>
        <taxon>core chlorophytes</taxon>
        <taxon>Chlorophyceae</taxon>
        <taxon>CS clade</taxon>
        <taxon>Chlamydomonadales</taxon>
        <taxon>Volvocaceae</taxon>
        <taxon>Volvox</taxon>
    </lineage>
</organism>
<feature type="non-terminal residue" evidence="2">
    <location>
        <position position="1"/>
    </location>
</feature>
<accession>A0A8J4FZN2</accession>
<dbReference type="Proteomes" id="UP000747110">
    <property type="component" value="Unassembled WGS sequence"/>
</dbReference>
<dbReference type="AlphaFoldDB" id="A0A8J4FZN2"/>
<evidence type="ECO:0000256" key="1">
    <source>
        <dbReference type="SAM" id="MobiDB-lite"/>
    </source>
</evidence>
<evidence type="ECO:0000313" key="3">
    <source>
        <dbReference type="Proteomes" id="UP000747110"/>
    </source>
</evidence>
<comment type="caution">
    <text evidence="2">The sequence shown here is derived from an EMBL/GenBank/DDBJ whole genome shotgun (WGS) entry which is preliminary data.</text>
</comment>
<gene>
    <name evidence="2" type="ORF">Vretifemale_20054</name>
</gene>